<organism evidence="1 2">
    <name type="scientific">Sphingobacterium hungaricum</name>
    <dbReference type="NCBI Taxonomy" id="2082723"/>
    <lineage>
        <taxon>Bacteria</taxon>
        <taxon>Pseudomonadati</taxon>
        <taxon>Bacteroidota</taxon>
        <taxon>Sphingobacteriia</taxon>
        <taxon>Sphingobacteriales</taxon>
        <taxon>Sphingobacteriaceae</taxon>
        <taxon>Sphingobacterium</taxon>
    </lineage>
</organism>
<gene>
    <name evidence="1" type="ORF">C4F49_11205</name>
</gene>
<evidence type="ECO:0000313" key="2">
    <source>
        <dbReference type="Proteomes" id="UP000616201"/>
    </source>
</evidence>
<accession>A0A928UVZ7</accession>
<keyword evidence="2" id="KW-1185">Reference proteome</keyword>
<dbReference type="RefSeq" id="WP_196936499.1">
    <property type="nucleotide sequence ID" value="NZ_MU158698.1"/>
</dbReference>
<reference evidence="1" key="1">
    <citation type="submission" date="2018-02" db="EMBL/GenBank/DDBJ databases">
        <authorList>
            <person name="Vasarhelyi B.M."/>
            <person name="Deshmukh S."/>
            <person name="Balint B."/>
            <person name="Kukolya J."/>
        </authorList>
    </citation>
    <scope>NUCLEOTIDE SEQUENCE</scope>
    <source>
        <strain evidence="1">KB22</strain>
    </source>
</reference>
<dbReference type="EMBL" id="PRDK01000006">
    <property type="protein sequence ID" value="MBE8714250.1"/>
    <property type="molecule type" value="Genomic_DNA"/>
</dbReference>
<evidence type="ECO:0000313" key="1">
    <source>
        <dbReference type="EMBL" id="MBE8714250.1"/>
    </source>
</evidence>
<dbReference type="Proteomes" id="UP000616201">
    <property type="component" value="Unassembled WGS sequence"/>
</dbReference>
<dbReference type="AlphaFoldDB" id="A0A928UVZ7"/>
<comment type="caution">
    <text evidence="1">The sequence shown here is derived from an EMBL/GenBank/DDBJ whole genome shotgun (WGS) entry which is preliminary data.</text>
</comment>
<proteinExistence type="predicted"/>
<sequence>MKLKQNEIRKLVLILAVTAQLMGCISTRGQKMKTEDLSGTYILETDLKYKALSNDKNYSSLELHKNGTYILNKAAITFTPVIEQCTYASKGRWSVVAGNLIEITSEDHYEKQQGFEYDLKNENKLSQDSLYIQVVFPTDFHPVHLNFTFNHNNSKSIKTDKTYIVLSKSQYLRSAANQVAFSLSANFFGAPLSKSRTTFNIFFEELIDTKVNNYLTITLPNFDRCFFEFEPYNGEFIYVKNSNQLVWQGEIWQ</sequence>
<name>A0A928UVZ7_9SPHI</name>
<protein>
    <submittedName>
        <fullName evidence="1">Uncharacterized protein</fullName>
    </submittedName>
</protein>